<evidence type="ECO:0000313" key="2">
    <source>
        <dbReference type="EMBL" id="QNN42492.1"/>
    </source>
</evidence>
<dbReference type="AlphaFoldDB" id="A0A7G9QGL7"/>
<dbReference type="EMBL" id="CP060723">
    <property type="protein sequence ID" value="QNN42492.1"/>
    <property type="molecule type" value="Genomic_DNA"/>
</dbReference>
<feature type="chain" id="PRO_5028987487" description="DUF4919 domain-containing protein" evidence="1">
    <location>
        <begin position="20"/>
        <end position="194"/>
    </location>
</feature>
<protein>
    <recommendedName>
        <fullName evidence="4">DUF4919 domain-containing protein</fullName>
    </recommendedName>
</protein>
<reference evidence="2 3" key="1">
    <citation type="submission" date="2020-08" db="EMBL/GenBank/DDBJ databases">
        <title>Genome sequence of Pedobacter roseus KACC 11594T.</title>
        <authorList>
            <person name="Hyun D.-W."/>
            <person name="Bae J.-W."/>
        </authorList>
    </citation>
    <scope>NUCLEOTIDE SEQUENCE [LARGE SCALE GENOMIC DNA]</scope>
    <source>
        <strain evidence="2 3">KACC 11594</strain>
    </source>
</reference>
<proteinExistence type="predicted"/>
<organism evidence="2 3">
    <name type="scientific">Pedobacter roseus</name>
    <dbReference type="NCBI Taxonomy" id="336820"/>
    <lineage>
        <taxon>Bacteria</taxon>
        <taxon>Pseudomonadati</taxon>
        <taxon>Bacteroidota</taxon>
        <taxon>Sphingobacteriia</taxon>
        <taxon>Sphingobacteriales</taxon>
        <taxon>Sphingobacteriaceae</taxon>
        <taxon>Pedobacter</taxon>
    </lineage>
</organism>
<evidence type="ECO:0008006" key="4">
    <source>
        <dbReference type="Google" id="ProtNLM"/>
    </source>
</evidence>
<dbReference type="Proteomes" id="UP000515806">
    <property type="component" value="Chromosome"/>
</dbReference>
<keyword evidence="1" id="KW-0732">Signal</keyword>
<accession>A0A7G9QGL7</accession>
<evidence type="ECO:0000256" key="1">
    <source>
        <dbReference type="SAM" id="SignalP"/>
    </source>
</evidence>
<dbReference type="KEGG" id="proe:H9L23_26050"/>
<feature type="signal peptide" evidence="1">
    <location>
        <begin position="1"/>
        <end position="19"/>
    </location>
</feature>
<evidence type="ECO:0000313" key="3">
    <source>
        <dbReference type="Proteomes" id="UP000515806"/>
    </source>
</evidence>
<keyword evidence="3" id="KW-1185">Reference proteome</keyword>
<gene>
    <name evidence="2" type="ORF">H9L23_26050</name>
</gene>
<sequence length="194" mass="21873">MKKWLSLLLILFCFIKSQAQTVSYNDFKKLIPYLQAEDWKNAYRISSDLLSSSEKDTSDYRAIVLYANILSASGMVTQRLMTFEQLEKAISKYKGHKILFSSHPVTQKEGALNAVKFSDAKLAKDAFITATNKEGTYILCFENIIFKKPVNPASFGNSFVRCGGKIDKIEFNPNKSLIWITRLTIKDGFAGASD</sequence>
<name>A0A7G9QGL7_9SPHI</name>
<dbReference type="RefSeq" id="WP_187593009.1">
    <property type="nucleotide sequence ID" value="NZ_CP060723.1"/>
</dbReference>